<accession>A0A1H5ME17</accession>
<proteinExistence type="predicted"/>
<protein>
    <submittedName>
        <fullName evidence="1">Uncharacterized protein</fullName>
    </submittedName>
</protein>
<reference evidence="1 2" key="1">
    <citation type="submission" date="2016-10" db="EMBL/GenBank/DDBJ databases">
        <authorList>
            <person name="de Groot N.N."/>
        </authorList>
    </citation>
    <scope>NUCLEOTIDE SEQUENCE [LARGE SCALE GENOMIC DNA]</scope>
    <source>
        <strain evidence="1 2">BS3265</strain>
    </source>
</reference>
<dbReference type="Proteomes" id="UP000199129">
    <property type="component" value="Unassembled WGS sequence"/>
</dbReference>
<gene>
    <name evidence="1" type="ORF">SAMN04490198_3271</name>
</gene>
<evidence type="ECO:0000313" key="1">
    <source>
        <dbReference type="EMBL" id="SEE87632.1"/>
    </source>
</evidence>
<organism evidence="1 2">
    <name type="scientific">Pseudomonas palleroniana</name>
    <dbReference type="NCBI Taxonomy" id="191390"/>
    <lineage>
        <taxon>Bacteria</taxon>
        <taxon>Pseudomonadati</taxon>
        <taxon>Pseudomonadota</taxon>
        <taxon>Gammaproteobacteria</taxon>
        <taxon>Pseudomonadales</taxon>
        <taxon>Pseudomonadaceae</taxon>
        <taxon>Pseudomonas</taxon>
    </lineage>
</organism>
<evidence type="ECO:0000313" key="2">
    <source>
        <dbReference type="Proteomes" id="UP000199129"/>
    </source>
</evidence>
<sequence length="49" mass="5269">MLLASQFSLDANGPPVFGAVDIKTEFKRQANSSGGFPVLPEKPRCGVKY</sequence>
<dbReference type="AlphaFoldDB" id="A0A1H5ME17"/>
<dbReference type="EMBL" id="FNUA01000002">
    <property type="protein sequence ID" value="SEE87632.1"/>
    <property type="molecule type" value="Genomic_DNA"/>
</dbReference>
<name>A0A1H5ME17_9PSED</name>